<evidence type="ECO:0008006" key="4">
    <source>
        <dbReference type="Google" id="ProtNLM"/>
    </source>
</evidence>
<evidence type="ECO:0000313" key="2">
    <source>
        <dbReference type="EMBL" id="AOW02806.1"/>
    </source>
</evidence>
<keyword evidence="1" id="KW-0812">Transmembrane</keyword>
<accession>A0A1D8NAZ6</accession>
<keyword evidence="1" id="KW-1133">Transmembrane helix</keyword>
<proteinExistence type="predicted"/>
<sequence>MTRLKMMRYYSNRPQNRNTDTTDTVSLNLNPSTANELTTSDSLLDDQLRFWCICLASHCLIHVRVPWRWYIFSSIFFSSISLLFFSRPFFRSHDFPSCFLSIFSLFFLYFLYFSSIFLYFSAFLFSSTLSFLCLILLYVAKKTLKWPPATARDGPMSRANFIRERKQDLESKRSFSEVF</sequence>
<evidence type="ECO:0000256" key="1">
    <source>
        <dbReference type="SAM" id="Phobius"/>
    </source>
</evidence>
<feature type="transmembrane region" description="Helical" evidence="1">
    <location>
        <begin position="119"/>
        <end position="140"/>
    </location>
</feature>
<dbReference type="GeneID" id="94582994"/>
<name>A0A1D8NAZ6_YARLL</name>
<keyword evidence="1" id="KW-0472">Membrane</keyword>
<dbReference type="Proteomes" id="UP000182444">
    <property type="component" value="Chromosome 1C"/>
</dbReference>
<dbReference type="VEuPathDB" id="FungiDB:YALI1_C18699g"/>
<reference evidence="2 3" key="1">
    <citation type="journal article" date="2016" name="PLoS ONE">
        <title>Sequence Assembly of Yarrowia lipolytica Strain W29/CLIB89 Shows Transposable Element Diversity.</title>
        <authorList>
            <person name="Magnan C."/>
            <person name="Yu J."/>
            <person name="Chang I."/>
            <person name="Jahn E."/>
            <person name="Kanomata Y."/>
            <person name="Wu J."/>
            <person name="Zeller M."/>
            <person name="Oakes M."/>
            <person name="Baldi P."/>
            <person name="Sandmeyer S."/>
        </authorList>
    </citation>
    <scope>NUCLEOTIDE SEQUENCE [LARGE SCALE GENOMIC DNA]</scope>
    <source>
        <strain evidence="3">CLIB89(W29)</strain>
    </source>
</reference>
<dbReference type="EMBL" id="CP017555">
    <property type="protein sequence ID" value="AOW02806.1"/>
    <property type="molecule type" value="Genomic_DNA"/>
</dbReference>
<dbReference type="RefSeq" id="XP_068138462.1">
    <property type="nucleotide sequence ID" value="XM_068282361.1"/>
</dbReference>
<protein>
    <recommendedName>
        <fullName evidence="4">Transmembrane protein</fullName>
    </recommendedName>
</protein>
<evidence type="ECO:0000313" key="3">
    <source>
        <dbReference type="Proteomes" id="UP000182444"/>
    </source>
</evidence>
<dbReference type="AlphaFoldDB" id="A0A1D8NAZ6"/>
<organism evidence="2 3">
    <name type="scientific">Yarrowia lipolytica</name>
    <name type="common">Candida lipolytica</name>
    <dbReference type="NCBI Taxonomy" id="4952"/>
    <lineage>
        <taxon>Eukaryota</taxon>
        <taxon>Fungi</taxon>
        <taxon>Dikarya</taxon>
        <taxon>Ascomycota</taxon>
        <taxon>Saccharomycotina</taxon>
        <taxon>Dipodascomycetes</taxon>
        <taxon>Dipodascales</taxon>
        <taxon>Dipodascales incertae sedis</taxon>
        <taxon>Yarrowia</taxon>
    </lineage>
</organism>
<feature type="transmembrane region" description="Helical" evidence="1">
    <location>
        <begin position="67"/>
        <end position="85"/>
    </location>
</feature>
<gene>
    <name evidence="2" type="ORF">YALI1_C18699g</name>
</gene>